<dbReference type="EMBL" id="HF935700">
    <property type="protein sequence ID" value="CCX12349.1"/>
    <property type="molecule type" value="Genomic_DNA"/>
</dbReference>
<reference evidence="1 2" key="1">
    <citation type="journal article" date="2013" name="PLoS Genet.">
        <title>The genome and development-dependent transcriptomes of Pyronema confluens: a window into fungal evolution.</title>
        <authorList>
            <person name="Traeger S."/>
            <person name="Altegoer F."/>
            <person name="Freitag M."/>
            <person name="Gabaldon T."/>
            <person name="Kempken F."/>
            <person name="Kumar A."/>
            <person name="Marcet-Houben M."/>
            <person name="Poggeler S."/>
            <person name="Stajich J.E."/>
            <person name="Nowrousian M."/>
        </authorList>
    </citation>
    <scope>NUCLEOTIDE SEQUENCE [LARGE SCALE GENOMIC DNA]</scope>
    <source>
        <strain evidence="2">CBS 100304</strain>
        <tissue evidence="1">Vegetative mycelium</tissue>
    </source>
</reference>
<evidence type="ECO:0000313" key="1">
    <source>
        <dbReference type="EMBL" id="CCX12349.1"/>
    </source>
</evidence>
<dbReference type="AlphaFoldDB" id="U4LJ62"/>
<evidence type="ECO:0000313" key="2">
    <source>
        <dbReference type="Proteomes" id="UP000018144"/>
    </source>
</evidence>
<keyword evidence="2" id="KW-1185">Reference proteome</keyword>
<name>U4LJ62_PYROM</name>
<organism evidence="1 2">
    <name type="scientific">Pyronema omphalodes (strain CBS 100304)</name>
    <name type="common">Pyronema confluens</name>
    <dbReference type="NCBI Taxonomy" id="1076935"/>
    <lineage>
        <taxon>Eukaryota</taxon>
        <taxon>Fungi</taxon>
        <taxon>Dikarya</taxon>
        <taxon>Ascomycota</taxon>
        <taxon>Pezizomycotina</taxon>
        <taxon>Pezizomycetes</taxon>
        <taxon>Pezizales</taxon>
        <taxon>Pyronemataceae</taxon>
        <taxon>Pyronema</taxon>
    </lineage>
</organism>
<proteinExistence type="predicted"/>
<sequence>MRSRRINRTAYLYPQHKQMYAHARYVYSKLYVCILQLVFASPGPHKNHLTHLQTSSPFILIP</sequence>
<accession>U4LJ62</accession>
<gene>
    <name evidence="1" type="ORF">PCON_11943</name>
</gene>
<dbReference type="Proteomes" id="UP000018144">
    <property type="component" value="Unassembled WGS sequence"/>
</dbReference>
<protein>
    <submittedName>
        <fullName evidence="1">Uncharacterized protein</fullName>
    </submittedName>
</protein>